<evidence type="ECO:0000313" key="1">
    <source>
        <dbReference type="EMBL" id="AOO65326.1"/>
    </source>
</evidence>
<dbReference type="STRING" id="1193502.SHALO_1551"/>
<dbReference type="AlphaFoldDB" id="A0A1D7TK20"/>
<dbReference type="InterPro" id="IPR010260">
    <property type="entry name" value="AlpA"/>
</dbReference>
<dbReference type="Proteomes" id="UP000094609">
    <property type="component" value="Chromosome"/>
</dbReference>
<organism evidence="1 2">
    <name type="scientific">Sulfurospirillum halorespirans DSM 13726</name>
    <dbReference type="NCBI Taxonomy" id="1193502"/>
    <lineage>
        <taxon>Bacteria</taxon>
        <taxon>Pseudomonadati</taxon>
        <taxon>Campylobacterota</taxon>
        <taxon>Epsilonproteobacteria</taxon>
        <taxon>Campylobacterales</taxon>
        <taxon>Sulfurospirillaceae</taxon>
        <taxon>Sulfurospirillum</taxon>
    </lineage>
</organism>
<protein>
    <submittedName>
        <fullName evidence="1">Uncharacterized protein</fullName>
    </submittedName>
</protein>
<dbReference type="EMBL" id="CP017111">
    <property type="protein sequence ID" value="AOO65326.1"/>
    <property type="molecule type" value="Genomic_DNA"/>
</dbReference>
<evidence type="ECO:0000313" key="2">
    <source>
        <dbReference type="Proteomes" id="UP000094609"/>
    </source>
</evidence>
<dbReference type="KEGG" id="shal:SHALO_1551"/>
<reference evidence="2" key="1">
    <citation type="submission" date="2016-08" db="EMBL/GenBank/DDBJ databases">
        <title>Complete genome sequence of the organohalide-respiring Epsilonproteobacterium Sulfurospirillum halorespirans.</title>
        <authorList>
            <person name="Goris T."/>
            <person name="Zimmermann J."/>
            <person name="Schenz B."/>
            <person name="Lemos M."/>
            <person name="Hackermueller J."/>
            <person name="Diekert G."/>
        </authorList>
    </citation>
    <scope>NUCLEOTIDE SEQUENCE [LARGE SCALE GENOMIC DNA]</scope>
    <source>
        <strain>DSM 13726</strain>
        <strain evidence="2">PCE-M2</strain>
    </source>
</reference>
<gene>
    <name evidence="1" type="ORF">SHALO_1551</name>
</gene>
<accession>A0A1D7TK20</accession>
<sequence length="67" mass="7981">MDKLYRLANVLQIVNKKEGSWRNLMKLKKAPSPIYLGSRSPRWRESELMEYLKDPIAYEINLQNKSK</sequence>
<keyword evidence="2" id="KW-1185">Reference proteome</keyword>
<dbReference type="Pfam" id="PF05930">
    <property type="entry name" value="Phage_AlpA"/>
    <property type="match status" value="1"/>
</dbReference>
<proteinExistence type="predicted"/>
<name>A0A1D7TK20_9BACT</name>
<dbReference type="RefSeq" id="WP_025344723.1">
    <property type="nucleotide sequence ID" value="NZ_CP017111.1"/>
</dbReference>